<evidence type="ECO:0000313" key="5">
    <source>
        <dbReference type="EMBL" id="CRI42417.1"/>
    </source>
</evidence>
<dbReference type="Gene3D" id="3.40.50.970">
    <property type="match status" value="1"/>
</dbReference>
<dbReference type="GO" id="GO:0006086">
    <property type="term" value="P:pyruvate decarboxylation to acetyl-CoA"/>
    <property type="evidence" value="ECO:0007669"/>
    <property type="project" value="TreeGrafter"/>
</dbReference>
<proteinExistence type="predicted"/>
<evidence type="ECO:0000256" key="3">
    <source>
        <dbReference type="ARBA" id="ARBA00023052"/>
    </source>
</evidence>
<dbReference type="Pfam" id="PF00676">
    <property type="entry name" value="E1_dh"/>
    <property type="match status" value="1"/>
</dbReference>
<dbReference type="CDD" id="cd02000">
    <property type="entry name" value="TPP_E1_PDC_ADC_BCADC"/>
    <property type="match status" value="1"/>
</dbReference>
<dbReference type="EC" id="1.2.4.1" evidence="5"/>
<dbReference type="GO" id="GO:0004739">
    <property type="term" value="F:pyruvate dehydrogenase (acetyl-transferring) activity"/>
    <property type="evidence" value="ECO:0007669"/>
    <property type="project" value="UniProtKB-EC"/>
</dbReference>
<dbReference type="EMBL" id="LN847043">
    <property type="protein sequence ID" value="CRI42417.1"/>
    <property type="molecule type" value="Genomic_DNA"/>
</dbReference>
<evidence type="ECO:0000256" key="1">
    <source>
        <dbReference type="ARBA" id="ARBA00001964"/>
    </source>
</evidence>
<evidence type="ECO:0000256" key="2">
    <source>
        <dbReference type="ARBA" id="ARBA00023002"/>
    </source>
</evidence>
<dbReference type="InterPro" id="IPR029061">
    <property type="entry name" value="THDP-binding"/>
</dbReference>
<gene>
    <name evidence="5" type="primary">pdhA</name>
    <name evidence="5" type="ORF">BN1224_DC9_BL_00050</name>
</gene>
<accession>A0A0F7X1H2</accession>
<protein>
    <submittedName>
        <fullName evidence="5">Pyruvate dehydrogenase E1 component subunit alpha</fullName>
        <ecNumber evidence="5">1.2.4.1</ecNumber>
    </submittedName>
</protein>
<comment type="cofactor">
    <cofactor evidence="1">
        <name>thiamine diphosphate</name>
        <dbReference type="ChEBI" id="CHEBI:58937"/>
    </cofactor>
</comment>
<keyword evidence="5" id="KW-0670">Pyruvate</keyword>
<keyword evidence="2 5" id="KW-0560">Oxidoreductase</keyword>
<dbReference type="SUPFAM" id="SSF52518">
    <property type="entry name" value="Thiamin diphosphate-binding fold (THDP-binding)"/>
    <property type="match status" value="1"/>
</dbReference>
<sequence>MDSSAPYNIASQGTEKSTVERILDLYGPASCIKFLKQMVLIREFEARGEEAYLEGLVGGFYHSYAGQEAVATAAIANTGLDPWVFSSYRCHALAILLNIPLQEIAAELLGKETGCALGRGGSMHMCGPNFPGGFGIVGGQIPLAAGAAFTIKYQEQKNRVSLCFIGDGAVAQGVFHETLNFVSLHQLPLMLIIENNGWGMGTSLNRAVAKQPIAESQGSSYDIRAVTVNGFDLFNSLLGFREAYRYMVDTESPVLVECLCSRFRGHSISDPNLYRSKEEMQCLFKKDPIVLAKDWLIRLEVLTEEEFQNIRQECKTAVLEAFSNAKLSSDPSVTTLEEGVYA</sequence>
<keyword evidence="3" id="KW-0786">Thiamine pyrophosphate</keyword>
<dbReference type="PANTHER" id="PTHR11516:SF60">
    <property type="entry name" value="PYRUVATE DEHYDROGENASE E1 COMPONENT SUBUNIT ALPHA"/>
    <property type="match status" value="1"/>
</dbReference>
<dbReference type="InterPro" id="IPR050642">
    <property type="entry name" value="PDH_E1_Alpha_Subunit"/>
</dbReference>
<evidence type="ECO:0000259" key="4">
    <source>
        <dbReference type="Pfam" id="PF00676"/>
    </source>
</evidence>
<reference evidence="5" key="1">
    <citation type="submission" date="2015-05" db="EMBL/GenBank/DDBJ databases">
        <authorList>
            <person name="Rattei Thomas"/>
        </authorList>
    </citation>
    <scope>NUCLEOTIDE SEQUENCE</scope>
    <source>
        <strain evidence="5">DC9</strain>
    </source>
</reference>
<feature type="domain" description="Dehydrogenase E1 component" evidence="4">
    <location>
        <begin position="37"/>
        <end position="330"/>
    </location>
</feature>
<organism evidence="5">
    <name type="scientific">Chlamydia pneumoniae</name>
    <name type="common">Chlamydophila pneumoniae</name>
    <dbReference type="NCBI Taxonomy" id="83558"/>
    <lineage>
        <taxon>Bacteria</taxon>
        <taxon>Pseudomonadati</taxon>
        <taxon>Chlamydiota</taxon>
        <taxon>Chlamydiia</taxon>
        <taxon>Chlamydiales</taxon>
        <taxon>Chlamydiaceae</taxon>
        <taxon>Chlamydia/Chlamydophila group</taxon>
        <taxon>Chlamydia</taxon>
    </lineage>
</organism>
<dbReference type="InterPro" id="IPR001017">
    <property type="entry name" value="DH_E1"/>
</dbReference>
<dbReference type="PANTHER" id="PTHR11516">
    <property type="entry name" value="PYRUVATE DEHYDROGENASE E1 COMPONENT, ALPHA SUBUNIT BACTERIAL AND ORGANELLAR"/>
    <property type="match status" value="1"/>
</dbReference>
<dbReference type="AlphaFoldDB" id="A0A0F7X1H2"/>
<name>A0A0F7X1H2_CHLPN</name>